<feature type="binding site" evidence="6">
    <location>
        <begin position="128"/>
        <end position="131"/>
    </location>
    <ligand>
        <name>carbamoyl phosphate</name>
        <dbReference type="ChEBI" id="CHEBI:58228"/>
    </ligand>
</feature>
<dbReference type="GO" id="GO:0004585">
    <property type="term" value="F:ornithine carbamoyltransferase activity"/>
    <property type="evidence" value="ECO:0007669"/>
    <property type="project" value="UniProtKB-UniRule"/>
</dbReference>
<evidence type="ECO:0000256" key="6">
    <source>
        <dbReference type="HAMAP-Rule" id="MF_01109"/>
    </source>
</evidence>
<feature type="binding site" evidence="6">
    <location>
        <position position="221"/>
    </location>
    <ligand>
        <name>L-ornithine</name>
        <dbReference type="ChEBI" id="CHEBI:46911"/>
    </ligand>
</feature>
<dbReference type="GO" id="GO:0005737">
    <property type="term" value="C:cytoplasm"/>
    <property type="evidence" value="ECO:0007669"/>
    <property type="project" value="UniProtKB-SubCell"/>
</dbReference>
<dbReference type="EC" id="2.1.3.3" evidence="3 6"/>
<dbReference type="AlphaFoldDB" id="A0A517TUY0"/>
<dbReference type="PRINTS" id="PR00100">
    <property type="entry name" value="AOTCASE"/>
</dbReference>
<dbReference type="OrthoDB" id="9802587at2"/>
<evidence type="ECO:0000259" key="7">
    <source>
        <dbReference type="Pfam" id="PF00185"/>
    </source>
</evidence>
<dbReference type="InterPro" id="IPR006132">
    <property type="entry name" value="Asp/Orn_carbamoyltranf_P-bd"/>
</dbReference>
<dbReference type="PRINTS" id="PR00102">
    <property type="entry name" value="OTCASE"/>
</dbReference>
<dbReference type="PANTHER" id="PTHR45753">
    <property type="entry name" value="ORNITHINE CARBAMOYLTRANSFERASE, MITOCHONDRIAL"/>
    <property type="match status" value="1"/>
</dbReference>
<dbReference type="RefSeq" id="WP_145431767.1">
    <property type="nucleotide sequence ID" value="NZ_CP036339.1"/>
</dbReference>
<evidence type="ECO:0000313" key="9">
    <source>
        <dbReference type="EMBL" id="QDT72175.1"/>
    </source>
</evidence>
<keyword evidence="4 6" id="KW-0808">Transferase</keyword>
<sequence length="305" mass="33174">MRHLLNVSDLSTEEILRIFALSADLKAKFRAGVREPLLPGRVMALVFEKQSLRTRVSFQSAMTHLGGASMMLGDDAGFGKRESIADFTRVLSEMVDVIVLRTKLHQTVVDAAKYSSCSVINGLTDQSHPCQALADLFTIRETVGTLEGQKLAWVGDANNVARSLAMACGLLGVEFAVASPRGYDFDDAFVAKLHAKAPAVKFLVTRDPVEAVRGAAAVYTDVWASMGQEAEEAQRRRDFADYQVNGKLMAAAGPTARFMHCLPAKRGEEVTDEVMDGPYSIIVEQAANRMHVQKGVLAWLLGAQS</sequence>
<keyword evidence="6" id="KW-0963">Cytoplasm</keyword>
<feature type="domain" description="Aspartate/ornithine carbamoyltransferase Asp/Orn-binding" evidence="7">
    <location>
        <begin position="147"/>
        <end position="300"/>
    </location>
</feature>
<dbReference type="GO" id="GO:0042450">
    <property type="term" value="P:L-arginine biosynthetic process via ornithine"/>
    <property type="evidence" value="ECO:0007669"/>
    <property type="project" value="UniProtKB-UniRule"/>
</dbReference>
<evidence type="ECO:0000256" key="1">
    <source>
        <dbReference type="ARBA" id="ARBA00004975"/>
    </source>
</evidence>
<dbReference type="GO" id="GO:0016597">
    <property type="term" value="F:amino acid binding"/>
    <property type="evidence" value="ECO:0007669"/>
    <property type="project" value="InterPro"/>
</dbReference>
<comment type="pathway">
    <text evidence="1">Amino-acid biosynthesis; L-arginine biosynthesis; L-arginine from L-ornithine and carbamoyl phosphate: step 1/3.</text>
</comment>
<dbReference type="SUPFAM" id="SSF53671">
    <property type="entry name" value="Aspartate/ornithine carbamoyltransferase"/>
    <property type="match status" value="1"/>
</dbReference>
<dbReference type="InterPro" id="IPR006131">
    <property type="entry name" value="Asp_carbamoyltransf_Asp/Orn-bd"/>
</dbReference>
<comment type="catalytic activity">
    <reaction evidence="5 6">
        <text>carbamoyl phosphate + L-ornithine = L-citrulline + phosphate + H(+)</text>
        <dbReference type="Rhea" id="RHEA:19513"/>
        <dbReference type="ChEBI" id="CHEBI:15378"/>
        <dbReference type="ChEBI" id="CHEBI:43474"/>
        <dbReference type="ChEBI" id="CHEBI:46911"/>
        <dbReference type="ChEBI" id="CHEBI:57743"/>
        <dbReference type="ChEBI" id="CHEBI:58228"/>
        <dbReference type="EC" id="2.1.3.3"/>
    </reaction>
</comment>
<proteinExistence type="inferred from homology"/>
<name>A0A517TUY0_9BACT</name>
<dbReference type="Pfam" id="PF00185">
    <property type="entry name" value="OTCace"/>
    <property type="match status" value="1"/>
</dbReference>
<feature type="domain" description="Aspartate/ornithine carbamoyltransferase carbamoyl-P binding" evidence="8">
    <location>
        <begin position="2"/>
        <end position="141"/>
    </location>
</feature>
<protein>
    <recommendedName>
        <fullName evidence="3 6">Ornithine carbamoyltransferase</fullName>
        <shortName evidence="6">OTCase</shortName>
        <ecNumber evidence="3 6">2.1.3.3</ecNumber>
    </recommendedName>
</protein>
<evidence type="ECO:0000256" key="4">
    <source>
        <dbReference type="ARBA" id="ARBA00022679"/>
    </source>
</evidence>
<dbReference type="InterPro" id="IPR002292">
    <property type="entry name" value="Orn/put_carbamltrans"/>
</dbReference>
<dbReference type="KEGG" id="llh:I41_13420"/>
<dbReference type="HAMAP" id="MF_01109">
    <property type="entry name" value="OTCase"/>
    <property type="match status" value="1"/>
</dbReference>
<keyword evidence="10" id="KW-1185">Reference proteome</keyword>
<dbReference type="Pfam" id="PF02729">
    <property type="entry name" value="OTCace_N"/>
    <property type="match status" value="1"/>
</dbReference>
<dbReference type="FunFam" id="3.40.50.1370:FF:000008">
    <property type="entry name" value="Ornithine carbamoyltransferase"/>
    <property type="match status" value="1"/>
</dbReference>
<feature type="binding site" evidence="6">
    <location>
        <position position="289"/>
    </location>
    <ligand>
        <name>carbamoyl phosphate</name>
        <dbReference type="ChEBI" id="CHEBI:58228"/>
    </ligand>
</feature>
<dbReference type="GO" id="GO:0019240">
    <property type="term" value="P:citrulline biosynthetic process"/>
    <property type="evidence" value="ECO:0007669"/>
    <property type="project" value="TreeGrafter"/>
</dbReference>
<gene>
    <name evidence="9" type="primary">argF</name>
    <name evidence="9" type="ORF">I41_13420</name>
</gene>
<accession>A0A517TUY0</accession>
<dbReference type="InterPro" id="IPR006130">
    <property type="entry name" value="Asp/Orn_carbamoylTrfase"/>
</dbReference>
<dbReference type="NCBIfam" id="TIGR00658">
    <property type="entry name" value="orni_carb_tr"/>
    <property type="match status" value="1"/>
</dbReference>
<dbReference type="Proteomes" id="UP000317909">
    <property type="component" value="Chromosome"/>
</dbReference>
<feature type="binding site" evidence="6">
    <location>
        <begin position="225"/>
        <end position="226"/>
    </location>
    <ligand>
        <name>L-ornithine</name>
        <dbReference type="ChEBI" id="CHEBI:46911"/>
    </ligand>
</feature>
<evidence type="ECO:0000256" key="3">
    <source>
        <dbReference type="ARBA" id="ARBA00013007"/>
    </source>
</evidence>
<dbReference type="PANTHER" id="PTHR45753:SF3">
    <property type="entry name" value="ORNITHINE TRANSCARBAMYLASE, MITOCHONDRIAL"/>
    <property type="match status" value="1"/>
</dbReference>
<dbReference type="Gene3D" id="3.40.50.1370">
    <property type="entry name" value="Aspartate/ornithine carbamoyltransferase"/>
    <property type="match status" value="2"/>
</dbReference>
<dbReference type="InterPro" id="IPR024904">
    <property type="entry name" value="OTCase_ArgI"/>
</dbReference>
<comment type="similarity">
    <text evidence="2 6">Belongs to the aspartate/ornithine carbamoyltransferase superfamily. OTCase family.</text>
</comment>
<reference evidence="9 10" key="1">
    <citation type="submission" date="2019-02" db="EMBL/GenBank/DDBJ databases">
        <title>Deep-cultivation of Planctomycetes and their phenomic and genomic characterization uncovers novel biology.</title>
        <authorList>
            <person name="Wiegand S."/>
            <person name="Jogler M."/>
            <person name="Boedeker C."/>
            <person name="Pinto D."/>
            <person name="Vollmers J."/>
            <person name="Rivas-Marin E."/>
            <person name="Kohn T."/>
            <person name="Peeters S.H."/>
            <person name="Heuer A."/>
            <person name="Rast P."/>
            <person name="Oberbeckmann S."/>
            <person name="Bunk B."/>
            <person name="Jeske O."/>
            <person name="Meyerdierks A."/>
            <person name="Storesund J.E."/>
            <person name="Kallscheuer N."/>
            <person name="Luecker S."/>
            <person name="Lage O.M."/>
            <person name="Pohl T."/>
            <person name="Merkel B.J."/>
            <person name="Hornburger P."/>
            <person name="Mueller R.-W."/>
            <person name="Bruemmer F."/>
            <person name="Labrenz M."/>
            <person name="Spormann A.M."/>
            <person name="Op den Camp H."/>
            <person name="Overmann J."/>
            <person name="Amann R."/>
            <person name="Jetten M.S.M."/>
            <person name="Mascher T."/>
            <person name="Medema M.H."/>
            <person name="Devos D.P."/>
            <person name="Kaster A.-K."/>
            <person name="Ovreas L."/>
            <person name="Rohde M."/>
            <person name="Galperin M.Y."/>
            <person name="Jogler C."/>
        </authorList>
    </citation>
    <scope>NUCLEOTIDE SEQUENCE [LARGE SCALE GENOMIC DNA]</scope>
    <source>
        <strain evidence="9 10">I41</strain>
    </source>
</reference>
<feature type="binding site" evidence="6">
    <location>
        <position position="101"/>
    </location>
    <ligand>
        <name>carbamoyl phosphate</name>
        <dbReference type="ChEBI" id="CHEBI:58228"/>
    </ligand>
</feature>
<dbReference type="EMBL" id="CP036339">
    <property type="protein sequence ID" value="QDT72175.1"/>
    <property type="molecule type" value="Genomic_DNA"/>
</dbReference>
<evidence type="ECO:0000256" key="2">
    <source>
        <dbReference type="ARBA" id="ARBA00007805"/>
    </source>
</evidence>
<evidence type="ECO:0000256" key="5">
    <source>
        <dbReference type="ARBA" id="ARBA00048772"/>
    </source>
</evidence>
<feature type="binding site" evidence="6">
    <location>
        <position position="159"/>
    </location>
    <ligand>
        <name>L-ornithine</name>
        <dbReference type="ChEBI" id="CHEBI:46911"/>
    </ligand>
</feature>
<feature type="binding site" evidence="6">
    <location>
        <begin position="261"/>
        <end position="262"/>
    </location>
    <ligand>
        <name>carbamoyl phosphate</name>
        <dbReference type="ChEBI" id="CHEBI:58228"/>
    </ligand>
</feature>
<evidence type="ECO:0000259" key="8">
    <source>
        <dbReference type="Pfam" id="PF02729"/>
    </source>
</evidence>
<comment type="subcellular location">
    <subcellularLocation>
        <location evidence="6">Cytoplasm</location>
    </subcellularLocation>
</comment>
<organism evidence="9 10">
    <name type="scientific">Lacipirellula limnantheis</name>
    <dbReference type="NCBI Taxonomy" id="2528024"/>
    <lineage>
        <taxon>Bacteria</taxon>
        <taxon>Pseudomonadati</taxon>
        <taxon>Planctomycetota</taxon>
        <taxon>Planctomycetia</taxon>
        <taxon>Pirellulales</taxon>
        <taxon>Lacipirellulaceae</taxon>
        <taxon>Lacipirellula</taxon>
    </lineage>
</organism>
<evidence type="ECO:0000313" key="10">
    <source>
        <dbReference type="Proteomes" id="UP000317909"/>
    </source>
</evidence>
<dbReference type="InterPro" id="IPR036901">
    <property type="entry name" value="Asp/Orn_carbamoylTrfase_sf"/>
</dbReference>
<dbReference type="NCBIfam" id="NF001986">
    <property type="entry name" value="PRK00779.1"/>
    <property type="match status" value="1"/>
</dbReference>
<comment type="caution">
    <text evidence="6">Lacks conserved residue(s) required for the propagation of feature annotation.</text>
</comment>